<name>A0A9W4VVJ7_9GAMM</name>
<dbReference type="InterPro" id="IPR007296">
    <property type="entry name" value="DUF403"/>
</dbReference>
<evidence type="ECO:0000313" key="3">
    <source>
        <dbReference type="EMBL" id="CAH9065861.1"/>
    </source>
</evidence>
<reference evidence="3 5" key="1">
    <citation type="submission" date="2022-07" db="EMBL/GenBank/DDBJ databases">
        <authorList>
            <person name="Criscuolo A."/>
        </authorList>
    </citation>
    <scope>NUCLEOTIDE SEQUENCE</scope>
    <source>
        <strain evidence="5">CIP 111951</strain>
        <strain evidence="3">CIP111854</strain>
        <strain evidence="2">CIP111951</strain>
    </source>
</reference>
<dbReference type="EMBL" id="CAMAPD010000012">
    <property type="protein sequence ID" value="CAH9062018.1"/>
    <property type="molecule type" value="Genomic_DNA"/>
</dbReference>
<dbReference type="RefSeq" id="WP_261593864.1">
    <property type="nucleotide sequence ID" value="NZ_CAMAPC010000022.1"/>
</dbReference>
<feature type="domain" description="DUF403" evidence="1">
    <location>
        <begin position="1"/>
        <end position="306"/>
    </location>
</feature>
<dbReference type="EMBL" id="CAMAPC010000022">
    <property type="protein sequence ID" value="CAH9065861.1"/>
    <property type="molecule type" value="Genomic_DNA"/>
</dbReference>
<keyword evidence="4" id="KW-1185">Reference proteome</keyword>
<sequence>MLSRVANSIYWMIRYLERAENTARVINVNSHLLLDLPDSVELGWEPIIDILSSRDLFYEKYQQANEENVIQFMLVDQKNMGSIVSSLIFARENARTVKEIIPREAWEQINNLYLDVVTNQAEGFSRRTRYSFLARIILANQTIVGLLAGTMSHDEAYDFMKIGRNLERADMSTRLIDVRSASLLENVDEELTSFKNIQWMSVLKSMTAYQMYRRQVRMRVTREDVLNFLLLDKRFPRSLLHTFDQIEHAVSLLPNNTVCLEEIGNAKTYLISINPSTLLQDKLHDFIDVVQLNLSEIDNKVAQTYF</sequence>
<evidence type="ECO:0000259" key="1">
    <source>
        <dbReference type="Pfam" id="PF04168"/>
    </source>
</evidence>
<dbReference type="InterPro" id="IPR051680">
    <property type="entry name" value="ATP-dep_Glu-Cys_Ligase-2"/>
</dbReference>
<organism evidence="3 4">
    <name type="scientific">Pseudoalteromonas holothuriae</name>
    <dbReference type="NCBI Taxonomy" id="2963714"/>
    <lineage>
        <taxon>Bacteria</taxon>
        <taxon>Pseudomonadati</taxon>
        <taxon>Pseudomonadota</taxon>
        <taxon>Gammaproteobacteria</taxon>
        <taxon>Alteromonadales</taxon>
        <taxon>Pseudoalteromonadaceae</taxon>
        <taxon>Pseudoalteromonas</taxon>
    </lineage>
</organism>
<proteinExistence type="predicted"/>
<comment type="caution">
    <text evidence="3">The sequence shown here is derived from an EMBL/GenBank/DDBJ whole genome shotgun (WGS) entry which is preliminary data.</text>
</comment>
<evidence type="ECO:0000313" key="4">
    <source>
        <dbReference type="Proteomes" id="UP001152467"/>
    </source>
</evidence>
<dbReference type="Proteomes" id="UP001152485">
    <property type="component" value="Unassembled WGS sequence"/>
</dbReference>
<dbReference type="AlphaFoldDB" id="A0A9W4VVJ7"/>
<gene>
    <name evidence="3" type="ORF">PSECIP111854_03768</name>
    <name evidence="2" type="ORF">PSECIP111951_02607</name>
</gene>
<evidence type="ECO:0000313" key="5">
    <source>
        <dbReference type="Proteomes" id="UP001152485"/>
    </source>
</evidence>
<dbReference type="PANTHER" id="PTHR34595">
    <property type="entry name" value="BLR5612 PROTEIN"/>
    <property type="match status" value="1"/>
</dbReference>
<dbReference type="Pfam" id="PF04168">
    <property type="entry name" value="Alpha-E"/>
    <property type="match status" value="1"/>
</dbReference>
<dbReference type="Proteomes" id="UP001152467">
    <property type="component" value="Unassembled WGS sequence"/>
</dbReference>
<accession>A0A9W4VVJ7</accession>
<evidence type="ECO:0000313" key="2">
    <source>
        <dbReference type="EMBL" id="CAH9062018.1"/>
    </source>
</evidence>
<dbReference type="PANTHER" id="PTHR34595:SF7">
    <property type="entry name" value="SLL1039 PROTEIN"/>
    <property type="match status" value="1"/>
</dbReference>
<protein>
    <recommendedName>
        <fullName evidence="1">DUF403 domain-containing protein</fullName>
    </recommendedName>
</protein>